<keyword evidence="2" id="KW-1185">Reference proteome</keyword>
<name>A0A565AX12_9BRAS</name>
<dbReference type="AlphaFoldDB" id="A0A565AX12"/>
<proteinExistence type="predicted"/>
<evidence type="ECO:0000313" key="1">
    <source>
        <dbReference type="EMBL" id="VVA93912.1"/>
    </source>
</evidence>
<accession>A0A565AX12</accession>
<reference evidence="1" key="1">
    <citation type="submission" date="2019-07" db="EMBL/GenBank/DDBJ databases">
        <authorList>
            <person name="Dittberner H."/>
        </authorList>
    </citation>
    <scope>NUCLEOTIDE SEQUENCE [LARGE SCALE GENOMIC DNA]</scope>
</reference>
<evidence type="ECO:0000313" key="2">
    <source>
        <dbReference type="Proteomes" id="UP000489600"/>
    </source>
</evidence>
<gene>
    <name evidence="1" type="ORF">ANE_LOCUS4357</name>
</gene>
<comment type="caution">
    <text evidence="1">The sequence shown here is derived from an EMBL/GenBank/DDBJ whole genome shotgun (WGS) entry which is preliminary data.</text>
</comment>
<protein>
    <submittedName>
        <fullName evidence="1">Uncharacterized protein</fullName>
    </submittedName>
</protein>
<organism evidence="1 2">
    <name type="scientific">Arabis nemorensis</name>
    <dbReference type="NCBI Taxonomy" id="586526"/>
    <lineage>
        <taxon>Eukaryota</taxon>
        <taxon>Viridiplantae</taxon>
        <taxon>Streptophyta</taxon>
        <taxon>Embryophyta</taxon>
        <taxon>Tracheophyta</taxon>
        <taxon>Spermatophyta</taxon>
        <taxon>Magnoliopsida</taxon>
        <taxon>eudicotyledons</taxon>
        <taxon>Gunneridae</taxon>
        <taxon>Pentapetalae</taxon>
        <taxon>rosids</taxon>
        <taxon>malvids</taxon>
        <taxon>Brassicales</taxon>
        <taxon>Brassicaceae</taxon>
        <taxon>Arabideae</taxon>
        <taxon>Arabis</taxon>
    </lineage>
</organism>
<sequence>MDLVDTLGKPKQTNLQRQGCYTNINYYNCSFPSQRMARRATTKTDKEAAEYCRNMDQLIGCVLEHRNQECRLRLDHHDE</sequence>
<dbReference type="Proteomes" id="UP000489600">
    <property type="component" value="Unassembled WGS sequence"/>
</dbReference>
<dbReference type="EMBL" id="CABITT030000002">
    <property type="protein sequence ID" value="VVA93912.1"/>
    <property type="molecule type" value="Genomic_DNA"/>
</dbReference>